<feature type="compositionally biased region" description="Basic residues" evidence="1">
    <location>
        <begin position="192"/>
        <end position="203"/>
    </location>
</feature>
<sequence>MANVCFTSANVCNYTCTSPPPRLPPEPNFCTNTTTPTPTGNTTTPTVTTTNGTGLIENPTTTCEPDCPDPSGPNSAGLIAGCVCGAIILLVLLAILIWWLWKKGKCCFVPVGEGSEAALRDNEEKQVELLKIEKKGTVILAPIEAPPAWPEQDGILSTSPNPNTDKTPGELSKEEEALPSPTTGGKPDGATSKKKKKKKKGSRSNRVSPEPDQIPSPSTGGNDG</sequence>
<dbReference type="EnsemblMetazoa" id="XM_030983208">
    <property type="protein sequence ID" value="XP_030839068"/>
    <property type="gene ID" value="LOC105441512"/>
</dbReference>
<dbReference type="RefSeq" id="XP_030839077.1">
    <property type="nucleotide sequence ID" value="XM_030983217.1"/>
</dbReference>
<evidence type="ECO:0000256" key="2">
    <source>
        <dbReference type="SAM" id="Phobius"/>
    </source>
</evidence>
<organism evidence="3 4">
    <name type="scientific">Strongylocentrotus purpuratus</name>
    <name type="common">Purple sea urchin</name>
    <dbReference type="NCBI Taxonomy" id="7668"/>
    <lineage>
        <taxon>Eukaryota</taxon>
        <taxon>Metazoa</taxon>
        <taxon>Echinodermata</taxon>
        <taxon>Eleutherozoa</taxon>
        <taxon>Echinozoa</taxon>
        <taxon>Echinoidea</taxon>
        <taxon>Euechinoidea</taxon>
        <taxon>Echinacea</taxon>
        <taxon>Camarodonta</taxon>
        <taxon>Echinidea</taxon>
        <taxon>Strongylocentrotidae</taxon>
        <taxon>Strongylocentrotus</taxon>
    </lineage>
</organism>
<dbReference type="AlphaFoldDB" id="A0A7M7SXR3"/>
<feature type="transmembrane region" description="Helical" evidence="2">
    <location>
        <begin position="78"/>
        <end position="101"/>
    </location>
</feature>
<proteinExistence type="predicted"/>
<protein>
    <submittedName>
        <fullName evidence="3">Uncharacterized protein</fullName>
    </submittedName>
</protein>
<dbReference type="RefSeq" id="XP_030839068.1">
    <property type="nucleotide sequence ID" value="XM_030983208.1"/>
</dbReference>
<name>A0A7M7SXR3_STRPU</name>
<reference evidence="3" key="2">
    <citation type="submission" date="2021-01" db="UniProtKB">
        <authorList>
            <consortium name="EnsemblMetazoa"/>
        </authorList>
    </citation>
    <scope>IDENTIFICATION</scope>
</reference>
<evidence type="ECO:0000313" key="3">
    <source>
        <dbReference type="EnsemblMetazoa" id="XP_030839077"/>
    </source>
</evidence>
<feature type="compositionally biased region" description="Polar residues" evidence="1">
    <location>
        <begin position="215"/>
        <end position="224"/>
    </location>
</feature>
<keyword evidence="2" id="KW-1133">Transmembrane helix</keyword>
<feature type="compositionally biased region" description="Basic and acidic residues" evidence="1">
    <location>
        <begin position="167"/>
        <end position="176"/>
    </location>
</feature>
<keyword evidence="2" id="KW-0812">Transmembrane</keyword>
<accession>A0A7M7SXR3</accession>
<feature type="compositionally biased region" description="Polar residues" evidence="1">
    <location>
        <begin position="155"/>
        <end position="166"/>
    </location>
</feature>
<dbReference type="InParanoid" id="A0A7M7SXR3"/>
<reference evidence="4" key="1">
    <citation type="submission" date="2015-02" db="EMBL/GenBank/DDBJ databases">
        <title>Genome sequencing for Strongylocentrotus purpuratus.</title>
        <authorList>
            <person name="Murali S."/>
            <person name="Liu Y."/>
            <person name="Vee V."/>
            <person name="English A."/>
            <person name="Wang M."/>
            <person name="Skinner E."/>
            <person name="Han Y."/>
            <person name="Muzny D.M."/>
            <person name="Worley K.C."/>
            <person name="Gibbs R.A."/>
        </authorList>
    </citation>
    <scope>NUCLEOTIDE SEQUENCE</scope>
</reference>
<keyword evidence="4" id="KW-1185">Reference proteome</keyword>
<dbReference type="EnsemblMetazoa" id="XM_030983217">
    <property type="protein sequence ID" value="XP_030839077"/>
    <property type="gene ID" value="LOC105441512"/>
</dbReference>
<evidence type="ECO:0000313" key="4">
    <source>
        <dbReference type="Proteomes" id="UP000007110"/>
    </source>
</evidence>
<dbReference type="GeneID" id="105441512"/>
<keyword evidence="2" id="KW-0472">Membrane</keyword>
<feature type="region of interest" description="Disordered" evidence="1">
    <location>
        <begin position="145"/>
        <end position="224"/>
    </location>
</feature>
<dbReference type="Proteomes" id="UP000007110">
    <property type="component" value="Unassembled WGS sequence"/>
</dbReference>
<dbReference type="KEGG" id="spu:105441512"/>
<evidence type="ECO:0000256" key="1">
    <source>
        <dbReference type="SAM" id="MobiDB-lite"/>
    </source>
</evidence>